<name>A0AAV7I3W9_COTGL</name>
<dbReference type="EMBL" id="JAHXZJ010002609">
    <property type="protein sequence ID" value="KAH0540513.1"/>
    <property type="molecule type" value="Genomic_DNA"/>
</dbReference>
<feature type="transmembrane region" description="Helical" evidence="6">
    <location>
        <begin position="123"/>
        <end position="141"/>
    </location>
</feature>
<comment type="subcellular location">
    <subcellularLocation>
        <location evidence="1">Endomembrane system</location>
        <topology evidence="1">Multi-pass membrane protein</topology>
    </subcellularLocation>
</comment>
<feature type="transmembrane region" description="Helical" evidence="6">
    <location>
        <begin position="12"/>
        <end position="34"/>
    </location>
</feature>
<evidence type="ECO:0000256" key="3">
    <source>
        <dbReference type="ARBA" id="ARBA00022692"/>
    </source>
</evidence>
<keyword evidence="4 6" id="KW-1133">Transmembrane helix</keyword>
<evidence type="ECO:0000256" key="6">
    <source>
        <dbReference type="SAM" id="Phobius"/>
    </source>
</evidence>
<dbReference type="Proteomes" id="UP000826195">
    <property type="component" value="Unassembled WGS sequence"/>
</dbReference>
<feature type="transmembrane region" description="Helical" evidence="6">
    <location>
        <begin position="57"/>
        <end position="75"/>
    </location>
</feature>
<evidence type="ECO:0000259" key="7">
    <source>
        <dbReference type="Pfam" id="PF10277"/>
    </source>
</evidence>
<accession>A0AAV7I3W9</accession>
<protein>
    <recommendedName>
        <fullName evidence="7">CWH43-like N-terminal domain-containing protein</fullName>
    </recommendedName>
</protein>
<evidence type="ECO:0000256" key="5">
    <source>
        <dbReference type="ARBA" id="ARBA00023136"/>
    </source>
</evidence>
<gene>
    <name evidence="8" type="ORF">KQX54_017870</name>
</gene>
<sequence length="874" mass="99693">MEKQEIFTNLHYLPIFMFVSLPASFIITYTIAVIKGHVVPGFPYISDTGTYPPESCLFAQFLNIIAVIMAISVYVRYGQLKEISSTYQLSAYWQKINKITLILGMITPIGMSIAGNFQETSNLIIHLCGAFTCFGCGTAYISLQAVYSYRLQPLGCSPKITILRLGLSIFCTISFFVVIIGAGLALKDYKGNNPRTWSPEDGGWEMHLLSTISEWLLAIATCIFLLSFTHEFREIEMTYPKVTYKEDYAKKISRGYVNLLSESPMNTPYVEIHSQDTPLRDSESSRLLNVQMTYGFQTEADYRPQAYKTFDSGNSQINPAVSRLRTESRHYNCNDSPNHNYLLSSITTESHQTTSTSAVCQTIYGTLTPEKSDKLNYNHGTTDKFEKSSINYEFELPRSDSCSKIINCLTESNNQDYNQIFSSDLNNDQDEDKMLLSHNNIEIRSTSNSNSTDNSIAASIKSDEDIDTEMSCCDIEQCLIQIEESLLNIEQNLLHVQNLEIPQLNNLLNNRFIINNYNRNNDYVNKYQINPLSTYKRPSSENSKYNYSNYFDNNSTSSLVRSCLRLSHSDSDIDIEKNIYLNSPRHDCRLDNDDFSYNKYSSLLKKSQTLIEDNFKKIQLLSEIKSDFINLNCSNSLDRSIKLINSKNLCNSFDNNSCNSYNDNDNDYENEDYDIKRVKEISGKKKRINSLSNYFCKSNSISTFSSLINSRKTSSQGAIEKYTRDNGFKVRKKKRDICRRSINNTSSDGLLNQINGKSDLLRKKFKTVTTTKDIVMSFKKLQACNSKGRNLMIQDFDCETKSEDDKKKVIDKPLKNSMKNQLQANDNNALVPSKLLSLSFSLLLAALLQAVRCLADIVEDTFRSVTFDKYVLRE</sequence>
<dbReference type="InterPro" id="IPR019402">
    <property type="entry name" value="CWH43_N"/>
</dbReference>
<evidence type="ECO:0000256" key="1">
    <source>
        <dbReference type="ARBA" id="ARBA00004127"/>
    </source>
</evidence>
<keyword evidence="3 6" id="KW-0812">Transmembrane</keyword>
<feature type="domain" description="CWH43-like N-terminal" evidence="7">
    <location>
        <begin position="10"/>
        <end position="234"/>
    </location>
</feature>
<dbReference type="InterPro" id="IPR050911">
    <property type="entry name" value="DRAM/TMEM150_Autophagy_Mod"/>
</dbReference>
<comment type="similarity">
    <text evidence="2">Belongs to the DRAM/TMEM150 family.</text>
</comment>
<keyword evidence="5 6" id="KW-0472">Membrane</keyword>
<dbReference type="Pfam" id="PF10277">
    <property type="entry name" value="Frag1"/>
    <property type="match status" value="1"/>
</dbReference>
<evidence type="ECO:0000313" key="9">
    <source>
        <dbReference type="Proteomes" id="UP000826195"/>
    </source>
</evidence>
<dbReference type="GO" id="GO:0012505">
    <property type="term" value="C:endomembrane system"/>
    <property type="evidence" value="ECO:0007669"/>
    <property type="project" value="UniProtKB-SubCell"/>
</dbReference>
<evidence type="ECO:0000256" key="4">
    <source>
        <dbReference type="ARBA" id="ARBA00022989"/>
    </source>
</evidence>
<dbReference type="AlphaFoldDB" id="A0AAV7I3W9"/>
<proteinExistence type="inferred from homology"/>
<organism evidence="8 9">
    <name type="scientific">Cotesia glomerata</name>
    <name type="common">Lepidopteran parasitic wasp</name>
    <name type="synonym">Apanteles glomeratus</name>
    <dbReference type="NCBI Taxonomy" id="32391"/>
    <lineage>
        <taxon>Eukaryota</taxon>
        <taxon>Metazoa</taxon>
        <taxon>Ecdysozoa</taxon>
        <taxon>Arthropoda</taxon>
        <taxon>Hexapoda</taxon>
        <taxon>Insecta</taxon>
        <taxon>Pterygota</taxon>
        <taxon>Neoptera</taxon>
        <taxon>Endopterygota</taxon>
        <taxon>Hymenoptera</taxon>
        <taxon>Apocrita</taxon>
        <taxon>Ichneumonoidea</taxon>
        <taxon>Braconidae</taxon>
        <taxon>Microgastrinae</taxon>
        <taxon>Cotesia</taxon>
    </lineage>
</organism>
<dbReference type="PANTHER" id="PTHR21324">
    <property type="entry name" value="FASTING-INDUCIBLE INTEGRAL MEMBRANE PROTEIN TM6P1-RELATED"/>
    <property type="match status" value="1"/>
</dbReference>
<reference evidence="8 9" key="1">
    <citation type="journal article" date="2021" name="J. Hered.">
        <title>A chromosome-level genome assembly of the parasitoid wasp, Cotesia glomerata (Hymenoptera: Braconidae).</title>
        <authorList>
            <person name="Pinto B.J."/>
            <person name="Weis J.J."/>
            <person name="Gamble T."/>
            <person name="Ode P.J."/>
            <person name="Paul R."/>
            <person name="Zaspel J.M."/>
        </authorList>
    </citation>
    <scope>NUCLEOTIDE SEQUENCE [LARGE SCALE GENOMIC DNA]</scope>
    <source>
        <strain evidence="8">CgM1</strain>
    </source>
</reference>
<feature type="transmembrane region" description="Helical" evidence="6">
    <location>
        <begin position="96"/>
        <end position="117"/>
    </location>
</feature>
<dbReference type="PANTHER" id="PTHR21324:SF2">
    <property type="entry name" value="EG:22E5.9 PROTEIN"/>
    <property type="match status" value="1"/>
</dbReference>
<evidence type="ECO:0000313" key="8">
    <source>
        <dbReference type="EMBL" id="KAH0540513.1"/>
    </source>
</evidence>
<comment type="caution">
    <text evidence="8">The sequence shown here is derived from an EMBL/GenBank/DDBJ whole genome shotgun (WGS) entry which is preliminary data.</text>
</comment>
<keyword evidence="9" id="KW-1185">Reference proteome</keyword>
<evidence type="ECO:0000256" key="2">
    <source>
        <dbReference type="ARBA" id="ARBA00006565"/>
    </source>
</evidence>
<feature type="transmembrane region" description="Helical" evidence="6">
    <location>
        <begin position="162"/>
        <end position="186"/>
    </location>
</feature>